<comment type="function">
    <text evidence="4">Responsible for synthesis of pseudouridine from uracil-13 in transfer RNAs.</text>
</comment>
<dbReference type="SUPFAM" id="SSF55120">
    <property type="entry name" value="Pseudouridine synthase"/>
    <property type="match status" value="1"/>
</dbReference>
<dbReference type="InterPro" id="IPR043165">
    <property type="entry name" value="TruD_insert_sf"/>
</dbReference>
<feature type="domain" description="TRUD" evidence="5">
    <location>
        <begin position="157"/>
        <end position="301"/>
    </location>
</feature>
<dbReference type="InterPro" id="IPR042214">
    <property type="entry name" value="TruD_catalytic"/>
</dbReference>
<dbReference type="GO" id="GO:0160150">
    <property type="term" value="F:tRNA pseudouridine(13) synthase activity"/>
    <property type="evidence" value="ECO:0007669"/>
    <property type="project" value="UniProtKB-EC"/>
</dbReference>
<dbReference type="Gene3D" id="3.30.2350.20">
    <property type="entry name" value="TruD, catalytic domain"/>
    <property type="match status" value="1"/>
</dbReference>
<dbReference type="Pfam" id="PF01142">
    <property type="entry name" value="TruD"/>
    <property type="match status" value="2"/>
</dbReference>
<comment type="similarity">
    <text evidence="1 4">Belongs to the pseudouridine synthase TruD family.</text>
</comment>
<keyword evidence="3 4" id="KW-0413">Isomerase</keyword>
<dbReference type="AlphaFoldDB" id="A0A4U1BT32"/>
<feature type="active site" description="Nucleophile" evidence="4">
    <location>
        <position position="82"/>
    </location>
</feature>
<dbReference type="HAMAP" id="MF_01082">
    <property type="entry name" value="TruD"/>
    <property type="match status" value="1"/>
</dbReference>
<dbReference type="RefSeq" id="WP_136863192.1">
    <property type="nucleotide sequence ID" value="NZ_SWCJ01000005.1"/>
</dbReference>
<evidence type="ECO:0000256" key="2">
    <source>
        <dbReference type="ARBA" id="ARBA00022694"/>
    </source>
</evidence>
<dbReference type="PROSITE" id="PS01268">
    <property type="entry name" value="UPF0024"/>
    <property type="match status" value="1"/>
</dbReference>
<dbReference type="Proteomes" id="UP000305675">
    <property type="component" value="Unassembled WGS sequence"/>
</dbReference>
<comment type="catalytic activity">
    <reaction evidence="4">
        <text>uridine(13) in tRNA = pseudouridine(13) in tRNA</text>
        <dbReference type="Rhea" id="RHEA:42540"/>
        <dbReference type="Rhea" id="RHEA-COMP:10105"/>
        <dbReference type="Rhea" id="RHEA-COMP:10106"/>
        <dbReference type="ChEBI" id="CHEBI:65314"/>
        <dbReference type="ChEBI" id="CHEBI:65315"/>
        <dbReference type="EC" id="5.4.99.27"/>
    </reaction>
</comment>
<comment type="caution">
    <text evidence="6">The sequence shown here is derived from an EMBL/GenBank/DDBJ whole genome shotgun (WGS) entry which is preliminary data.</text>
</comment>
<evidence type="ECO:0000256" key="3">
    <source>
        <dbReference type="ARBA" id="ARBA00023235"/>
    </source>
</evidence>
<keyword evidence="7" id="KW-1185">Reference proteome</keyword>
<gene>
    <name evidence="4" type="primary">truD</name>
    <name evidence="6" type="ORF">FCL42_09590</name>
</gene>
<dbReference type="InterPro" id="IPR050170">
    <property type="entry name" value="TruD_pseudoU_synthase"/>
</dbReference>
<evidence type="ECO:0000313" key="6">
    <source>
        <dbReference type="EMBL" id="TKB55435.1"/>
    </source>
</evidence>
<dbReference type="GO" id="GO:0003723">
    <property type="term" value="F:RNA binding"/>
    <property type="evidence" value="ECO:0007669"/>
    <property type="project" value="InterPro"/>
</dbReference>
<dbReference type="EMBL" id="SWCJ01000005">
    <property type="protein sequence ID" value="TKB55435.1"/>
    <property type="molecule type" value="Genomic_DNA"/>
</dbReference>
<sequence length="350" mass="39515">MSEYQLPTWHYLHGKPSATAQLRTLPEDFQVDELIPFSADGQGEHHLIHIKKRLLTTHQVAKQLAAFAGVKSMDVSWAGLKDKYGVTTQWFSVRIPGKETPDWHSLNDENLQVLEALRHSRKLRTGALSGNRFTLTLREVSDRESVDARLERIAEQGVPNYFGEQRFGHGGRNVERAAEMFGGRRVKDRNKRSIYLSAARSFLFNQIASMRLEQHGTALLPGDTLMFATGNSQFKSEVDDASILARYQAGELRLTAPLAGSYQSQGDAADEFEQNGLSQWPELVSGLANARIAQERRSLLLKPQGLKWHWQDNHLVLSFLLPPGSYATAVLRELLDYKDMQAFENQSIEK</sequence>
<dbReference type="PANTHER" id="PTHR47811:SF1">
    <property type="entry name" value="TRNA PSEUDOURIDINE SYNTHASE D"/>
    <property type="match status" value="1"/>
</dbReference>
<dbReference type="InterPro" id="IPR020119">
    <property type="entry name" value="PsdUridine_synth_TruD_CS"/>
</dbReference>
<dbReference type="EC" id="5.4.99.27" evidence="4"/>
<dbReference type="InterPro" id="IPR001656">
    <property type="entry name" value="PsdUridine_synth_TruD"/>
</dbReference>
<dbReference type="InterPro" id="IPR011760">
    <property type="entry name" value="PsdUridine_synth_TruD_insert"/>
</dbReference>
<dbReference type="CDD" id="cd02575">
    <property type="entry name" value="PseudoU_synth_EcTruD"/>
    <property type="match status" value="1"/>
</dbReference>
<dbReference type="Gene3D" id="3.30.2340.10">
    <property type="entry name" value="TruD, insertion domain"/>
    <property type="match status" value="1"/>
</dbReference>
<evidence type="ECO:0000256" key="1">
    <source>
        <dbReference type="ARBA" id="ARBA00007953"/>
    </source>
</evidence>
<evidence type="ECO:0000256" key="4">
    <source>
        <dbReference type="HAMAP-Rule" id="MF_01082"/>
    </source>
</evidence>
<evidence type="ECO:0000313" key="7">
    <source>
        <dbReference type="Proteomes" id="UP000305675"/>
    </source>
</evidence>
<evidence type="ECO:0000259" key="5">
    <source>
        <dbReference type="PROSITE" id="PS50984"/>
    </source>
</evidence>
<name>A0A4U1BT32_9GAMM</name>
<dbReference type="PROSITE" id="PS50984">
    <property type="entry name" value="TRUD"/>
    <property type="match status" value="1"/>
</dbReference>
<proteinExistence type="inferred from homology"/>
<organism evidence="6 7">
    <name type="scientific">Ferrimonas aestuarii</name>
    <dbReference type="NCBI Taxonomy" id="2569539"/>
    <lineage>
        <taxon>Bacteria</taxon>
        <taxon>Pseudomonadati</taxon>
        <taxon>Pseudomonadota</taxon>
        <taxon>Gammaproteobacteria</taxon>
        <taxon>Alteromonadales</taxon>
        <taxon>Ferrimonadaceae</taxon>
        <taxon>Ferrimonas</taxon>
    </lineage>
</organism>
<reference evidence="6 7" key="1">
    <citation type="submission" date="2019-04" db="EMBL/GenBank/DDBJ databases">
        <authorList>
            <person name="Hwang J.C."/>
        </authorList>
    </citation>
    <scope>NUCLEOTIDE SEQUENCE [LARGE SCALE GENOMIC DNA]</scope>
    <source>
        <strain evidence="6 7">IMCC35002</strain>
    </source>
</reference>
<dbReference type="GO" id="GO:0005829">
    <property type="term" value="C:cytosol"/>
    <property type="evidence" value="ECO:0007669"/>
    <property type="project" value="TreeGrafter"/>
</dbReference>
<keyword evidence="2 4" id="KW-0819">tRNA processing</keyword>
<dbReference type="OrthoDB" id="1550679at2"/>
<accession>A0A4U1BT32</accession>
<dbReference type="GO" id="GO:0031119">
    <property type="term" value="P:tRNA pseudouridine synthesis"/>
    <property type="evidence" value="ECO:0007669"/>
    <property type="project" value="UniProtKB-UniRule"/>
</dbReference>
<dbReference type="PANTHER" id="PTHR47811">
    <property type="entry name" value="TRNA PSEUDOURIDINE SYNTHASE D"/>
    <property type="match status" value="1"/>
</dbReference>
<dbReference type="InterPro" id="IPR020103">
    <property type="entry name" value="PsdUridine_synth_cat_dom_sf"/>
</dbReference>
<protein>
    <recommendedName>
        <fullName evidence="4">tRNA pseudouridine synthase D</fullName>
        <ecNumber evidence="4">5.4.99.27</ecNumber>
    </recommendedName>
    <alternativeName>
        <fullName evidence="4">tRNA pseudouridine(13) synthase</fullName>
    </alternativeName>
    <alternativeName>
        <fullName evidence="4">tRNA pseudouridylate synthase D</fullName>
    </alternativeName>
    <alternativeName>
        <fullName evidence="4">tRNA-uridine isomerase D</fullName>
    </alternativeName>
</protein>